<gene>
    <name evidence="1" type="ORF">MENTE1834_LOCUS15321</name>
</gene>
<dbReference type="EMBL" id="CAVMJV010000016">
    <property type="protein sequence ID" value="CAK5057884.1"/>
    <property type="molecule type" value="Genomic_DNA"/>
</dbReference>
<protein>
    <submittedName>
        <fullName evidence="1">Uncharacterized protein</fullName>
    </submittedName>
</protein>
<name>A0ACB0YQP6_MELEN</name>
<dbReference type="Proteomes" id="UP001497535">
    <property type="component" value="Unassembled WGS sequence"/>
</dbReference>
<evidence type="ECO:0000313" key="2">
    <source>
        <dbReference type="Proteomes" id="UP001497535"/>
    </source>
</evidence>
<sequence>MSGWIAYIKTLTDSCNVICRAAIVGLNDGGSVWARTEGDKEFKATESELKKFVGLFDNLDSVPETGADLEGFLVKFYLFPFPFLFHPRSIKKRQICL</sequence>
<proteinExistence type="predicted"/>
<keyword evidence="2" id="KW-1185">Reference proteome</keyword>
<reference evidence="1" key="1">
    <citation type="submission" date="2023-11" db="EMBL/GenBank/DDBJ databases">
        <authorList>
            <person name="Poullet M."/>
        </authorList>
    </citation>
    <scope>NUCLEOTIDE SEQUENCE</scope>
    <source>
        <strain evidence="1">E1834</strain>
    </source>
</reference>
<evidence type="ECO:0000313" key="1">
    <source>
        <dbReference type="EMBL" id="CAK5057884.1"/>
    </source>
</evidence>
<organism evidence="1 2">
    <name type="scientific">Meloidogyne enterolobii</name>
    <name type="common">Root-knot nematode worm</name>
    <name type="synonym">Meloidogyne mayaguensis</name>
    <dbReference type="NCBI Taxonomy" id="390850"/>
    <lineage>
        <taxon>Eukaryota</taxon>
        <taxon>Metazoa</taxon>
        <taxon>Ecdysozoa</taxon>
        <taxon>Nematoda</taxon>
        <taxon>Chromadorea</taxon>
        <taxon>Rhabditida</taxon>
        <taxon>Tylenchina</taxon>
        <taxon>Tylenchomorpha</taxon>
        <taxon>Tylenchoidea</taxon>
        <taxon>Meloidogynidae</taxon>
        <taxon>Meloidogyninae</taxon>
        <taxon>Meloidogyne</taxon>
    </lineage>
</organism>
<comment type="caution">
    <text evidence="1">The sequence shown here is derived from an EMBL/GenBank/DDBJ whole genome shotgun (WGS) entry which is preliminary data.</text>
</comment>
<accession>A0ACB0YQP6</accession>